<dbReference type="STRING" id="111780.Sta7437_4395"/>
<dbReference type="PANTHER" id="PTHR43822:SF2">
    <property type="entry name" value="HOMOACONITASE, MITOCHONDRIAL"/>
    <property type="match status" value="1"/>
</dbReference>
<dbReference type="InterPro" id="IPR015931">
    <property type="entry name" value="Acnase/IPM_dHydase_lsu_aba_1/3"/>
</dbReference>
<evidence type="ECO:0000313" key="8">
    <source>
        <dbReference type="EMBL" id="AFZ37864.1"/>
    </source>
</evidence>
<dbReference type="Proteomes" id="UP000010473">
    <property type="component" value="Chromosome"/>
</dbReference>
<dbReference type="CDD" id="cd01577">
    <property type="entry name" value="IPMI_Swivel"/>
    <property type="match status" value="1"/>
</dbReference>
<dbReference type="InterPro" id="IPR033941">
    <property type="entry name" value="IPMI_cat"/>
</dbReference>
<dbReference type="eggNOG" id="COG0066">
    <property type="taxonomic scope" value="Bacteria"/>
</dbReference>
<dbReference type="InterPro" id="IPR006251">
    <property type="entry name" value="Homoacnase/IPMdehydase_lsu"/>
</dbReference>
<dbReference type="InterPro" id="IPR011826">
    <property type="entry name" value="HAcnase/IPMdehydase_lsu_prok"/>
</dbReference>
<name>K9Y0N2_STAC7</name>
<evidence type="ECO:0000256" key="5">
    <source>
        <dbReference type="ARBA" id="ARBA00023239"/>
    </source>
</evidence>
<dbReference type="PANTHER" id="PTHR43822">
    <property type="entry name" value="HOMOACONITASE, MITOCHONDRIAL-RELATED"/>
    <property type="match status" value="1"/>
</dbReference>
<dbReference type="Pfam" id="PF00694">
    <property type="entry name" value="Aconitase_C"/>
    <property type="match status" value="1"/>
</dbReference>
<feature type="domain" description="Aconitase/3-isopropylmalate dehydratase large subunit alpha/beta/alpha" evidence="6">
    <location>
        <begin position="193"/>
        <end position="563"/>
    </location>
</feature>
<keyword evidence="2" id="KW-0479">Metal-binding</keyword>
<dbReference type="NCBIfam" id="TIGR01343">
    <property type="entry name" value="hacA_fam"/>
    <property type="match status" value="1"/>
</dbReference>
<dbReference type="InterPro" id="IPR036008">
    <property type="entry name" value="Aconitase_4Fe-4S_dom"/>
</dbReference>
<evidence type="ECO:0000256" key="1">
    <source>
        <dbReference type="ARBA" id="ARBA00022485"/>
    </source>
</evidence>
<evidence type="ECO:0000256" key="2">
    <source>
        <dbReference type="ARBA" id="ARBA00022723"/>
    </source>
</evidence>
<evidence type="ECO:0000256" key="4">
    <source>
        <dbReference type="ARBA" id="ARBA00023014"/>
    </source>
</evidence>
<dbReference type="OrthoDB" id="9802769at2"/>
<keyword evidence="5" id="KW-0456">Lyase</keyword>
<dbReference type="HOGENOM" id="CLU_006714_3_4_3"/>
<dbReference type="GO" id="GO:0009098">
    <property type="term" value="P:L-leucine biosynthetic process"/>
    <property type="evidence" value="ECO:0007669"/>
    <property type="project" value="InterPro"/>
</dbReference>
<dbReference type="AlphaFoldDB" id="K9Y0N2"/>
<protein>
    <submittedName>
        <fullName evidence="8">Homoaconitate hydratase family protein</fullName>
    </submittedName>
</protein>
<organism evidence="8 9">
    <name type="scientific">Stanieria cyanosphaera (strain ATCC 29371 / PCC 7437)</name>
    <dbReference type="NCBI Taxonomy" id="111780"/>
    <lineage>
        <taxon>Bacteria</taxon>
        <taxon>Bacillati</taxon>
        <taxon>Cyanobacteriota</taxon>
        <taxon>Cyanophyceae</taxon>
        <taxon>Pleurocapsales</taxon>
        <taxon>Dermocarpellaceae</taxon>
        <taxon>Stanieria</taxon>
    </lineage>
</organism>
<proteinExistence type="predicted"/>
<dbReference type="KEGG" id="scs:Sta7437_4395"/>
<dbReference type="GO" id="GO:0003861">
    <property type="term" value="F:3-isopropylmalate dehydratase activity"/>
    <property type="evidence" value="ECO:0007669"/>
    <property type="project" value="InterPro"/>
</dbReference>
<sequence length="570" mass="61995">MNKFENILYLGDDINTDDIIPAKRGTNGDLEHLARYALEYLIGENKLKEYNIIEAGDNFGCGSSREYAPLAIKAAGIKKVRARSFAEIFYRNSINIGLNLEIIGENQNNSVIEAISQAGGLIAFNQQRLQGKVTIPPSHTKPRPMTIAEKLLAKASGNQYVQPGEVIFAKVDLAMSHDAIAFPVGQLFYQHFGQDAKVWDANRVVLVADHFIQINEIRKDLGAVEMYQGMVDFAKQQGCHLLDLVASGEAQGICHVLLPEQGFIRPGMIIAGTDSHSCTYGAFGAFSTGVGTTDMANIFATGDLWLRVPATLLFELSGNLPQDISAKDIMLFILSQIGCHGATGKVIEFRGSIIEQLSIDERMTLANMAIEAGAICGLIAPDHKTIEYLQQKSTKKEFNIVTSDPDTEYEQVYQFDLSNLEPQIARPPKPDQVVNISELEEITITKAFIGSCTGGKLNDLAQAAKVLKGHKVASQVSLFVVPASQEVRQQAEKLGYLAIFQQAGAQILKSGCGACINAGIGVLEREEIGIYATNRNFKGRSGDPTGKNYLASPRIVAISAIKGKITNQID</sequence>
<dbReference type="InterPro" id="IPR000573">
    <property type="entry name" value="AconitaseA/IPMdHydase_ssu_swvl"/>
</dbReference>
<dbReference type="GO" id="GO:0051539">
    <property type="term" value="F:4 iron, 4 sulfur cluster binding"/>
    <property type="evidence" value="ECO:0007669"/>
    <property type="project" value="UniProtKB-KW"/>
</dbReference>
<dbReference type="Gene3D" id="3.20.19.10">
    <property type="entry name" value="Aconitase, domain 4"/>
    <property type="match status" value="1"/>
</dbReference>
<dbReference type="InterPro" id="IPR015928">
    <property type="entry name" value="Aconitase/3IPM_dehydase_swvl"/>
</dbReference>
<dbReference type="eggNOG" id="COG0065">
    <property type="taxonomic scope" value="Bacteria"/>
</dbReference>
<dbReference type="CDD" id="cd01583">
    <property type="entry name" value="IPMI"/>
    <property type="match status" value="1"/>
</dbReference>
<keyword evidence="4" id="KW-0411">Iron-sulfur</keyword>
<feature type="domain" description="Aconitase A/isopropylmalate dehydratase small subunit swivel" evidence="7">
    <location>
        <begin position="52"/>
        <end position="98"/>
    </location>
</feature>
<keyword evidence="1" id="KW-0004">4Fe-4S</keyword>
<dbReference type="PATRIC" id="fig|111780.3.peg.4550"/>
<gene>
    <name evidence="8" type="ordered locus">Sta7437_4395</name>
</gene>
<dbReference type="Gene3D" id="3.30.499.10">
    <property type="entry name" value="Aconitase, domain 3"/>
    <property type="match status" value="2"/>
</dbReference>
<reference evidence="9" key="1">
    <citation type="journal article" date="2013" name="Proc. Natl. Acad. Sci. U.S.A.">
        <title>Improving the coverage of the cyanobacterial phylum using diversity-driven genome sequencing.</title>
        <authorList>
            <person name="Shih P.M."/>
            <person name="Wu D."/>
            <person name="Latifi A."/>
            <person name="Axen S.D."/>
            <person name="Fewer D.P."/>
            <person name="Talla E."/>
            <person name="Calteau A."/>
            <person name="Cai F."/>
            <person name="Tandeau de Marsac N."/>
            <person name="Rippka R."/>
            <person name="Herdman M."/>
            <person name="Sivonen K."/>
            <person name="Coursin T."/>
            <person name="Laurent T."/>
            <person name="Goodwin L."/>
            <person name="Nolan M."/>
            <person name="Davenport K.W."/>
            <person name="Han C.S."/>
            <person name="Rubin E.M."/>
            <person name="Eisen J.A."/>
            <person name="Woyke T."/>
            <person name="Gugger M."/>
            <person name="Kerfeld C.A."/>
        </authorList>
    </citation>
    <scope>NUCLEOTIDE SEQUENCE [LARGE SCALE GENOMIC DNA]</scope>
    <source>
        <strain evidence="9">ATCC 29371 / PCC 7437</strain>
    </source>
</reference>
<keyword evidence="3" id="KW-0408">Iron</keyword>
<dbReference type="InterPro" id="IPR033940">
    <property type="entry name" value="IPMI_Swivel"/>
</dbReference>
<dbReference type="SUPFAM" id="SSF53732">
    <property type="entry name" value="Aconitase iron-sulfur domain"/>
    <property type="match status" value="1"/>
</dbReference>
<dbReference type="Pfam" id="PF00330">
    <property type="entry name" value="Aconitase"/>
    <property type="match status" value="1"/>
</dbReference>
<evidence type="ECO:0000256" key="3">
    <source>
        <dbReference type="ARBA" id="ARBA00023004"/>
    </source>
</evidence>
<accession>K9Y0N2</accession>
<evidence type="ECO:0000259" key="6">
    <source>
        <dbReference type="Pfam" id="PF00330"/>
    </source>
</evidence>
<dbReference type="EMBL" id="CP003653">
    <property type="protein sequence ID" value="AFZ37864.1"/>
    <property type="molecule type" value="Genomic_DNA"/>
</dbReference>
<dbReference type="GO" id="GO:0046872">
    <property type="term" value="F:metal ion binding"/>
    <property type="evidence" value="ECO:0007669"/>
    <property type="project" value="UniProtKB-KW"/>
</dbReference>
<dbReference type="NCBIfam" id="NF001614">
    <property type="entry name" value="PRK00402.1"/>
    <property type="match status" value="1"/>
</dbReference>
<dbReference type="NCBIfam" id="TIGR02086">
    <property type="entry name" value="IPMI_arch"/>
    <property type="match status" value="1"/>
</dbReference>
<evidence type="ECO:0000313" key="9">
    <source>
        <dbReference type="Proteomes" id="UP000010473"/>
    </source>
</evidence>
<dbReference type="InterPro" id="IPR001030">
    <property type="entry name" value="Acoase/IPM_deHydtase_lsu_aba"/>
</dbReference>
<evidence type="ECO:0000259" key="7">
    <source>
        <dbReference type="Pfam" id="PF00694"/>
    </source>
</evidence>
<keyword evidence="9" id="KW-1185">Reference proteome</keyword>
<dbReference type="InterPro" id="IPR050067">
    <property type="entry name" value="IPM_dehydratase_rel_enz"/>
</dbReference>
<dbReference type="RefSeq" id="WP_015195518.1">
    <property type="nucleotide sequence ID" value="NC_019748.1"/>
</dbReference>
<dbReference type="PRINTS" id="PR00415">
    <property type="entry name" value="ACONITASE"/>
</dbReference>
<dbReference type="SUPFAM" id="SSF52016">
    <property type="entry name" value="LeuD/IlvD-like"/>
    <property type="match status" value="1"/>
</dbReference>